<keyword evidence="2" id="KW-0614">Plasmid</keyword>
<dbReference type="KEGG" id="sxn:IAG42_37630"/>
<feature type="domain" description="DUF397" evidence="1">
    <location>
        <begin position="10"/>
        <end position="63"/>
    </location>
</feature>
<evidence type="ECO:0000313" key="2">
    <source>
        <dbReference type="EMBL" id="QNS09480.1"/>
    </source>
</evidence>
<proteinExistence type="predicted"/>
<dbReference type="InterPro" id="IPR007278">
    <property type="entry name" value="DUF397"/>
</dbReference>
<evidence type="ECO:0000313" key="3">
    <source>
        <dbReference type="Proteomes" id="UP000516428"/>
    </source>
</evidence>
<protein>
    <submittedName>
        <fullName evidence="2">DUF397 domain-containing protein</fullName>
    </submittedName>
</protein>
<gene>
    <name evidence="2" type="ORF">IAG42_37630</name>
</gene>
<dbReference type="RefSeq" id="WP_188342135.1">
    <property type="nucleotide sequence ID" value="NZ_CP061283.1"/>
</dbReference>
<dbReference type="AlphaFoldDB" id="A0A7H1BL75"/>
<reference evidence="2 3" key="1">
    <citation type="submission" date="2020-09" db="EMBL/GenBank/DDBJ databases">
        <title>A novel species.</title>
        <authorList>
            <person name="Gao J."/>
        </authorList>
    </citation>
    <scope>NUCLEOTIDE SEQUENCE [LARGE SCALE GENOMIC DNA]</scope>
    <source>
        <strain evidence="2 3">CRXT-Y-14</strain>
        <plasmid evidence="2 3">unnamed2</plasmid>
    </source>
</reference>
<sequence>MTTTPDLTNARWRKALRSESAQGCVEVAFLPGGLVAVRDSKDPLKAAHIYSVAAWTAFLDHLRGLVPAEDSRIVVTITDDSVLLSDRQAQAPEHSYTHREWLFFLDGVLKREPQLCAAA</sequence>
<geneLocation type="plasmid" evidence="2 3">
    <name>unnamed2</name>
</geneLocation>
<organism evidence="2 3">
    <name type="scientific">Streptomyces xanthii</name>
    <dbReference type="NCBI Taxonomy" id="2768069"/>
    <lineage>
        <taxon>Bacteria</taxon>
        <taxon>Bacillati</taxon>
        <taxon>Actinomycetota</taxon>
        <taxon>Actinomycetes</taxon>
        <taxon>Kitasatosporales</taxon>
        <taxon>Streptomycetaceae</taxon>
        <taxon>Streptomyces</taxon>
    </lineage>
</organism>
<dbReference type="EMBL" id="CP061283">
    <property type="protein sequence ID" value="QNS09480.1"/>
    <property type="molecule type" value="Genomic_DNA"/>
</dbReference>
<name>A0A7H1BL75_9ACTN</name>
<dbReference type="Proteomes" id="UP000516428">
    <property type="component" value="Plasmid unnamed2"/>
</dbReference>
<dbReference type="Pfam" id="PF04149">
    <property type="entry name" value="DUF397"/>
    <property type="match status" value="1"/>
</dbReference>
<accession>A0A7H1BL75</accession>
<evidence type="ECO:0000259" key="1">
    <source>
        <dbReference type="Pfam" id="PF04149"/>
    </source>
</evidence>
<keyword evidence="3" id="KW-1185">Reference proteome</keyword>